<keyword evidence="2" id="KW-1185">Reference proteome</keyword>
<protein>
    <submittedName>
        <fullName evidence="1">Uncharacterized protein</fullName>
    </submittedName>
</protein>
<name>A0ABR7JL51_9FIRM</name>
<reference evidence="1 2" key="1">
    <citation type="submission" date="2020-08" db="EMBL/GenBank/DDBJ databases">
        <authorList>
            <person name="Liu C."/>
            <person name="Sun Q."/>
        </authorList>
    </citation>
    <scope>NUCLEOTIDE SEQUENCE [LARGE SCALE GENOMIC DNA]</scope>
    <source>
        <strain evidence="1 2">NSJ-18</strain>
    </source>
</reference>
<dbReference type="Gene3D" id="3.10.310.10">
    <property type="entry name" value="Diaminopimelate Epimerase, Chain A, domain 1"/>
    <property type="match status" value="1"/>
</dbReference>
<sequence>MLEVKKEEDFYTMDFPNRMPCKINITDEIIEALGKSPLEAYLSRDLVLIYSKEDDIKELKPDFAKLELLTDGLGTVLTPNGKGEFKLNSLFLNNN</sequence>
<gene>
    <name evidence="1" type="ORF">H8923_01045</name>
</gene>
<evidence type="ECO:0000313" key="2">
    <source>
        <dbReference type="Proteomes" id="UP000609849"/>
    </source>
</evidence>
<dbReference type="EMBL" id="JACRWE010000001">
    <property type="protein sequence ID" value="MBC5995331.1"/>
    <property type="molecule type" value="Genomic_DNA"/>
</dbReference>
<dbReference type="Proteomes" id="UP000609849">
    <property type="component" value="Unassembled WGS sequence"/>
</dbReference>
<proteinExistence type="predicted"/>
<dbReference type="SUPFAM" id="SSF54506">
    <property type="entry name" value="Diaminopimelate epimerase-like"/>
    <property type="match status" value="1"/>
</dbReference>
<evidence type="ECO:0000313" key="1">
    <source>
        <dbReference type="EMBL" id="MBC5995331.1"/>
    </source>
</evidence>
<accession>A0ABR7JL51</accession>
<comment type="caution">
    <text evidence="1">The sequence shown here is derived from an EMBL/GenBank/DDBJ whole genome shotgun (WGS) entry which is preliminary data.</text>
</comment>
<dbReference type="RefSeq" id="WP_153971460.1">
    <property type="nucleotide sequence ID" value="NZ_JACRWE010000001.1"/>
</dbReference>
<organism evidence="1 2">
    <name type="scientific">Romboutsia faecis</name>
    <dbReference type="NCBI Taxonomy" id="2764597"/>
    <lineage>
        <taxon>Bacteria</taxon>
        <taxon>Bacillati</taxon>
        <taxon>Bacillota</taxon>
        <taxon>Clostridia</taxon>
        <taxon>Peptostreptococcales</taxon>
        <taxon>Peptostreptococcaceae</taxon>
        <taxon>Romboutsia</taxon>
    </lineage>
</organism>